<organism evidence="1 2">
    <name type="scientific">Dethiosulfatarculus sandiegensis</name>
    <dbReference type="NCBI Taxonomy" id="1429043"/>
    <lineage>
        <taxon>Bacteria</taxon>
        <taxon>Pseudomonadati</taxon>
        <taxon>Thermodesulfobacteriota</taxon>
        <taxon>Desulfarculia</taxon>
        <taxon>Desulfarculales</taxon>
        <taxon>Desulfarculaceae</taxon>
        <taxon>Dethiosulfatarculus</taxon>
    </lineage>
</organism>
<dbReference type="AlphaFoldDB" id="A0A0D2JCD1"/>
<gene>
    <name evidence="1" type="ORF">X474_14225</name>
</gene>
<accession>A0A0D2JCD1</accession>
<dbReference type="EMBL" id="AZAC01000016">
    <property type="protein sequence ID" value="KIX13416.1"/>
    <property type="molecule type" value="Genomic_DNA"/>
</dbReference>
<reference evidence="1 2" key="1">
    <citation type="submission" date="2013-11" db="EMBL/GenBank/DDBJ databases">
        <title>Metagenomic analysis of a methanogenic consortium involved in long chain n-alkane degradation.</title>
        <authorList>
            <person name="Davidova I.A."/>
            <person name="Callaghan A.V."/>
            <person name="Wawrik B."/>
            <person name="Pruitt S."/>
            <person name="Marks C."/>
            <person name="Duncan K.E."/>
            <person name="Suflita J.M."/>
        </authorList>
    </citation>
    <scope>NUCLEOTIDE SEQUENCE [LARGE SCALE GENOMIC DNA]</scope>
    <source>
        <strain evidence="1 2">SPR</strain>
    </source>
</reference>
<sequence length="70" mass="8064">MFDYLIGRGDFDFRVFLKNKELKARTKTGARIPEWNLGGFLKKSFNYPGAQEYLKKLKPGGRSKKDYTGA</sequence>
<dbReference type="Proteomes" id="UP000032233">
    <property type="component" value="Unassembled WGS sequence"/>
</dbReference>
<keyword evidence="2" id="KW-1185">Reference proteome</keyword>
<dbReference type="InParanoid" id="A0A0D2JCD1"/>
<evidence type="ECO:0000313" key="1">
    <source>
        <dbReference type="EMBL" id="KIX13416.1"/>
    </source>
</evidence>
<proteinExistence type="predicted"/>
<comment type="caution">
    <text evidence="1">The sequence shown here is derived from an EMBL/GenBank/DDBJ whole genome shotgun (WGS) entry which is preliminary data.</text>
</comment>
<name>A0A0D2JCD1_9BACT</name>
<evidence type="ECO:0000313" key="2">
    <source>
        <dbReference type="Proteomes" id="UP000032233"/>
    </source>
</evidence>
<protein>
    <submittedName>
        <fullName evidence="1">Uncharacterized protein</fullName>
    </submittedName>
</protein>